<organism evidence="1 2">
    <name type="scientific">Mycobacterium colombiense</name>
    <dbReference type="NCBI Taxonomy" id="339268"/>
    <lineage>
        <taxon>Bacteria</taxon>
        <taxon>Bacillati</taxon>
        <taxon>Actinomycetota</taxon>
        <taxon>Actinomycetes</taxon>
        <taxon>Mycobacteriales</taxon>
        <taxon>Mycobacteriaceae</taxon>
        <taxon>Mycobacterium</taxon>
        <taxon>Mycobacterium avium complex (MAC)</taxon>
    </lineage>
</organism>
<sequence length="458" mass="51633">MEDAEQEGIEQVRDWIGRLEVFAAALDDIEGDDATDFCDGALDAWQNIGLPSVTHAGPQALVVFEALNALARVGTAAAMDWADTPDVRDRYTRDSAQQLVSDALDDVISECKCWLSEGLPPADEIKHRFTTVAGELKKSMQVLGEKNAELDAQDAEAEADQYGAILLHRDPSRSDAPIFEKVCSFTEEENARYVDAYNRIRRMLDCELLQHISDESDRLCDVLMDVLSELQKNQGLLRHSAAMAERRRKLRSALISFTAALQIHEYQTIRSARRTLGLDRSEVDKIKALFAELKETSFDYRWLEALRDALQHGDIDAFKWRFSISIDAEPAVTITMDRAFMLEFHNDNRTKPWLKRRELEELDSDPNVLDMIKGVQPLMGALQKKLDAVLYSNVAEDAATVKELIGRFDGREGMYFLQTGPGFTRRKLAPPQMPLEPHVLNFAYTYTPEEASDAARGS</sequence>
<name>A0A329LYK8_9MYCO</name>
<dbReference type="Proteomes" id="UP000250915">
    <property type="component" value="Unassembled WGS sequence"/>
</dbReference>
<dbReference type="EMBL" id="QMEV01000029">
    <property type="protein sequence ID" value="RAV09717.1"/>
    <property type="molecule type" value="Genomic_DNA"/>
</dbReference>
<protein>
    <submittedName>
        <fullName evidence="1">Uncharacterized protein</fullName>
    </submittedName>
</protein>
<evidence type="ECO:0000313" key="1">
    <source>
        <dbReference type="EMBL" id="RAV09717.1"/>
    </source>
</evidence>
<dbReference type="AlphaFoldDB" id="A0A329LYK8"/>
<accession>A0A329LYK8</accession>
<dbReference type="RefSeq" id="WP_112633604.1">
    <property type="nucleotide sequence ID" value="NZ_QMEV01000029.1"/>
</dbReference>
<dbReference type="OrthoDB" id="4569331at2"/>
<proteinExistence type="predicted"/>
<comment type="caution">
    <text evidence="1">The sequence shown here is derived from an EMBL/GenBank/DDBJ whole genome shotgun (WGS) entry which is preliminary data.</text>
</comment>
<evidence type="ECO:0000313" key="2">
    <source>
        <dbReference type="Proteomes" id="UP000250915"/>
    </source>
</evidence>
<gene>
    <name evidence="1" type="ORF">DQP57_14500</name>
</gene>
<reference evidence="1 2" key="1">
    <citation type="submission" date="2018-06" db="EMBL/GenBank/DDBJ databases">
        <title>NTM in soil in Japan.</title>
        <authorList>
            <person name="Ohya K."/>
        </authorList>
    </citation>
    <scope>NUCLEOTIDE SEQUENCE [LARGE SCALE GENOMIC DNA]</scope>
    <source>
        <strain evidence="1 2">GF28</strain>
    </source>
</reference>